<keyword evidence="2" id="KW-1185">Reference proteome</keyword>
<proteinExistence type="predicted"/>
<dbReference type="Proteomes" id="UP000559987">
    <property type="component" value="Unassembled WGS sequence"/>
</dbReference>
<dbReference type="RefSeq" id="WP_183910766.1">
    <property type="nucleotide sequence ID" value="NZ_JACHXZ010000003.1"/>
</dbReference>
<evidence type="ECO:0000313" key="2">
    <source>
        <dbReference type="Proteomes" id="UP000559987"/>
    </source>
</evidence>
<evidence type="ECO:0000313" key="1">
    <source>
        <dbReference type="EMBL" id="MBB3169285.1"/>
    </source>
</evidence>
<sequence>MDNLQMVAVPRSDIMVVTPANLNCRLNLLLKPVIGRKHAPLGGPEAFLHLYAGEITVD</sequence>
<name>A0A839UVA8_9GAMM</name>
<dbReference type="AlphaFoldDB" id="A0A839UVA8"/>
<accession>A0A839UVA8</accession>
<organism evidence="1 2">
    <name type="scientific">Simiduia aestuariiviva</name>
    <dbReference type="NCBI Taxonomy" id="1510459"/>
    <lineage>
        <taxon>Bacteria</taxon>
        <taxon>Pseudomonadati</taxon>
        <taxon>Pseudomonadota</taxon>
        <taxon>Gammaproteobacteria</taxon>
        <taxon>Cellvibrionales</taxon>
        <taxon>Cellvibrionaceae</taxon>
        <taxon>Simiduia</taxon>
    </lineage>
</organism>
<dbReference type="EMBL" id="JACHXZ010000003">
    <property type="protein sequence ID" value="MBB3169285.1"/>
    <property type="molecule type" value="Genomic_DNA"/>
</dbReference>
<protein>
    <submittedName>
        <fullName evidence="1">Uncharacterized protein</fullName>
    </submittedName>
</protein>
<reference evidence="1 2" key="1">
    <citation type="submission" date="2020-08" db="EMBL/GenBank/DDBJ databases">
        <title>Genomic Encyclopedia of Type Strains, Phase III (KMG-III): the genomes of soil and plant-associated and newly described type strains.</title>
        <authorList>
            <person name="Whitman W."/>
        </authorList>
    </citation>
    <scope>NUCLEOTIDE SEQUENCE [LARGE SCALE GENOMIC DNA]</scope>
    <source>
        <strain evidence="1 2">CECT 8571</strain>
    </source>
</reference>
<gene>
    <name evidence="1" type="ORF">FHS30_002493</name>
</gene>
<comment type="caution">
    <text evidence="1">The sequence shown here is derived from an EMBL/GenBank/DDBJ whole genome shotgun (WGS) entry which is preliminary data.</text>
</comment>